<evidence type="ECO:0000259" key="1">
    <source>
        <dbReference type="Pfam" id="PF01636"/>
    </source>
</evidence>
<dbReference type="InterPro" id="IPR011009">
    <property type="entry name" value="Kinase-like_dom_sf"/>
</dbReference>
<gene>
    <name evidence="2" type="ORF">AVDCRST_MAG33-1689</name>
</gene>
<dbReference type="PANTHER" id="PTHR21310">
    <property type="entry name" value="AMINOGLYCOSIDE PHOSPHOTRANSFERASE-RELATED-RELATED"/>
    <property type="match status" value="1"/>
</dbReference>
<dbReference type="InterPro" id="IPR002575">
    <property type="entry name" value="Aminoglycoside_PTrfase"/>
</dbReference>
<dbReference type="Pfam" id="PF01636">
    <property type="entry name" value="APH"/>
    <property type="match status" value="1"/>
</dbReference>
<evidence type="ECO:0000313" key="2">
    <source>
        <dbReference type="EMBL" id="CAA9561279.1"/>
    </source>
</evidence>
<protein>
    <recommendedName>
        <fullName evidence="1">Aminoglycoside phosphotransferase domain-containing protein</fullName>
    </recommendedName>
</protein>
<dbReference type="EMBL" id="CADCWK010000175">
    <property type="protein sequence ID" value="CAA9561279.1"/>
    <property type="molecule type" value="Genomic_DNA"/>
</dbReference>
<dbReference type="Gene3D" id="3.90.1200.10">
    <property type="match status" value="1"/>
</dbReference>
<dbReference type="InterPro" id="IPR051678">
    <property type="entry name" value="AGP_Transferase"/>
</dbReference>
<name>A0A6J4UXR2_9BACT</name>
<dbReference type="AlphaFoldDB" id="A0A6J4UXR2"/>
<proteinExistence type="predicted"/>
<reference evidence="2" key="1">
    <citation type="submission" date="2020-02" db="EMBL/GenBank/DDBJ databases">
        <authorList>
            <person name="Meier V. D."/>
        </authorList>
    </citation>
    <scope>NUCLEOTIDE SEQUENCE</scope>
    <source>
        <strain evidence="2">AVDCRST_MAG33</strain>
    </source>
</reference>
<feature type="domain" description="Aminoglycoside phosphotransferase" evidence="1">
    <location>
        <begin position="24"/>
        <end position="208"/>
    </location>
</feature>
<organism evidence="2">
    <name type="scientific">uncultured Thermomicrobiales bacterium</name>
    <dbReference type="NCBI Taxonomy" id="1645740"/>
    <lineage>
        <taxon>Bacteria</taxon>
        <taxon>Pseudomonadati</taxon>
        <taxon>Thermomicrobiota</taxon>
        <taxon>Thermomicrobia</taxon>
        <taxon>Thermomicrobiales</taxon>
        <taxon>environmental samples</taxon>
    </lineage>
</organism>
<accession>A0A6J4UXR2</accession>
<dbReference type="SUPFAM" id="SSF56112">
    <property type="entry name" value="Protein kinase-like (PK-like)"/>
    <property type="match status" value="1"/>
</dbReference>
<dbReference type="Gene3D" id="3.30.200.20">
    <property type="entry name" value="Phosphorylase Kinase, domain 1"/>
    <property type="match status" value="1"/>
</dbReference>
<sequence>MIPPLDPIAVAFAAGIDAVVGSTPVGGGRSGAWLWRLHRPPAGPDLLLRAFPHSGPADVEREAAFQRHAAAGGIPAPAIEFVGPIDGLPVMVMTWVPAPTMAEALIADPARADELGRQSGRTLAAIHRLPPLADTTAGGTLGRWLAATDDWLRVLVTDPSRPAVPIHADYHPSNLLADGSGIVAVLDWTNAAVGHPLIDLGRAFACLRFGVAVHPVPGRSDLIDRWWRGLVQGYGGTDLTVEELAPFFAFGLATLVADLSRTPGANPPAGAMADLRSQRDSWMDLAHHRSRVAG</sequence>